<evidence type="ECO:0000256" key="1">
    <source>
        <dbReference type="SAM" id="MobiDB-lite"/>
    </source>
</evidence>
<feature type="non-terminal residue" evidence="2">
    <location>
        <position position="1"/>
    </location>
</feature>
<name>A0A6J4P443_9BACT</name>
<feature type="non-terminal residue" evidence="2">
    <location>
        <position position="20"/>
    </location>
</feature>
<dbReference type="EMBL" id="CADCUQ010000419">
    <property type="protein sequence ID" value="CAA9403131.1"/>
    <property type="molecule type" value="Genomic_DNA"/>
</dbReference>
<evidence type="ECO:0000313" key="2">
    <source>
        <dbReference type="EMBL" id="CAA9403131.1"/>
    </source>
</evidence>
<protein>
    <submittedName>
        <fullName evidence="2">Uncharacterized protein</fullName>
    </submittedName>
</protein>
<dbReference type="AlphaFoldDB" id="A0A6J4P443"/>
<accession>A0A6J4P443</accession>
<feature type="region of interest" description="Disordered" evidence="1">
    <location>
        <begin position="1"/>
        <end position="20"/>
    </location>
</feature>
<feature type="compositionally biased region" description="Basic residues" evidence="1">
    <location>
        <begin position="7"/>
        <end position="20"/>
    </location>
</feature>
<proteinExistence type="predicted"/>
<reference evidence="2" key="1">
    <citation type="submission" date="2020-02" db="EMBL/GenBank/DDBJ databases">
        <authorList>
            <person name="Meier V. D."/>
        </authorList>
    </citation>
    <scope>NUCLEOTIDE SEQUENCE</scope>
    <source>
        <strain evidence="2">AVDCRST_MAG64</strain>
    </source>
</reference>
<gene>
    <name evidence="2" type="ORF">AVDCRST_MAG64-1832</name>
</gene>
<sequence>DPDRPPPNRRRHQPRRDRRP</sequence>
<organism evidence="2">
    <name type="scientific">uncultured Phycisphaerae bacterium</name>
    <dbReference type="NCBI Taxonomy" id="904963"/>
    <lineage>
        <taxon>Bacteria</taxon>
        <taxon>Pseudomonadati</taxon>
        <taxon>Planctomycetota</taxon>
        <taxon>Phycisphaerae</taxon>
        <taxon>environmental samples</taxon>
    </lineage>
</organism>